<dbReference type="EMBL" id="CAJVPS010000509">
    <property type="protein sequence ID" value="CAG8491264.1"/>
    <property type="molecule type" value="Genomic_DNA"/>
</dbReference>
<sequence length="129" mass="14688">MSPKLLSMSLEKCILYIPVTNCQKCLDESEFMRDGSFGCTFYKITEKGYDFSVKLDLDIFAQYMTEIKAVTEISTSENYTPQEKNIIDGITEIINKNKKLSKPPVHPVEASLSLFYDLSESQYTTTSLL</sequence>
<accession>A0A9N8ZE59</accession>
<dbReference type="AlphaFoldDB" id="A0A9N8ZE59"/>
<reference evidence="1" key="1">
    <citation type="submission" date="2021-06" db="EMBL/GenBank/DDBJ databases">
        <authorList>
            <person name="Kallberg Y."/>
            <person name="Tangrot J."/>
            <person name="Rosling A."/>
        </authorList>
    </citation>
    <scope>NUCLEOTIDE SEQUENCE</scope>
    <source>
        <strain evidence="1">FL130A</strain>
    </source>
</reference>
<organism evidence="1 2">
    <name type="scientific">Ambispora leptoticha</name>
    <dbReference type="NCBI Taxonomy" id="144679"/>
    <lineage>
        <taxon>Eukaryota</taxon>
        <taxon>Fungi</taxon>
        <taxon>Fungi incertae sedis</taxon>
        <taxon>Mucoromycota</taxon>
        <taxon>Glomeromycotina</taxon>
        <taxon>Glomeromycetes</taxon>
        <taxon>Archaeosporales</taxon>
        <taxon>Ambisporaceae</taxon>
        <taxon>Ambispora</taxon>
    </lineage>
</organism>
<protein>
    <submittedName>
        <fullName evidence="1">7692_t:CDS:1</fullName>
    </submittedName>
</protein>
<evidence type="ECO:0000313" key="1">
    <source>
        <dbReference type="EMBL" id="CAG8491264.1"/>
    </source>
</evidence>
<name>A0A9N8ZE59_9GLOM</name>
<evidence type="ECO:0000313" key="2">
    <source>
        <dbReference type="Proteomes" id="UP000789508"/>
    </source>
</evidence>
<proteinExistence type="predicted"/>
<comment type="caution">
    <text evidence="1">The sequence shown here is derived from an EMBL/GenBank/DDBJ whole genome shotgun (WGS) entry which is preliminary data.</text>
</comment>
<gene>
    <name evidence="1" type="ORF">ALEPTO_LOCUS2998</name>
</gene>
<dbReference type="Proteomes" id="UP000789508">
    <property type="component" value="Unassembled WGS sequence"/>
</dbReference>
<keyword evidence="2" id="KW-1185">Reference proteome</keyword>